<dbReference type="InterPro" id="IPR010505">
    <property type="entry name" value="MoaA_twitch"/>
</dbReference>
<dbReference type="EMBL" id="WVTA01000006">
    <property type="protein sequence ID" value="KAK3209515.1"/>
    <property type="molecule type" value="Genomic_DNA"/>
</dbReference>
<evidence type="ECO:0000256" key="1">
    <source>
        <dbReference type="ARBA" id="ARBA00001966"/>
    </source>
</evidence>
<keyword evidence="8" id="KW-0408">Iron</keyword>
<dbReference type="SMART" id="SM00729">
    <property type="entry name" value="Elp3"/>
    <property type="match status" value="1"/>
</dbReference>
<evidence type="ECO:0000256" key="14">
    <source>
        <dbReference type="ARBA" id="ARBA00048697"/>
    </source>
</evidence>
<feature type="region of interest" description="Disordered" evidence="15">
    <location>
        <begin position="451"/>
        <end position="474"/>
    </location>
</feature>
<evidence type="ECO:0000256" key="5">
    <source>
        <dbReference type="ARBA" id="ARBA00022691"/>
    </source>
</evidence>
<comment type="catalytic activity">
    <reaction evidence="14">
        <text>GTP + AH2 + S-adenosyl-L-methionine = (8S)-3',8-cyclo-7,8-dihydroguanosine 5'-triphosphate + 5'-deoxyadenosine + L-methionine + A + H(+)</text>
        <dbReference type="Rhea" id="RHEA:49576"/>
        <dbReference type="ChEBI" id="CHEBI:13193"/>
        <dbReference type="ChEBI" id="CHEBI:15378"/>
        <dbReference type="ChEBI" id="CHEBI:17319"/>
        <dbReference type="ChEBI" id="CHEBI:17499"/>
        <dbReference type="ChEBI" id="CHEBI:37565"/>
        <dbReference type="ChEBI" id="CHEBI:57844"/>
        <dbReference type="ChEBI" id="CHEBI:59789"/>
        <dbReference type="ChEBI" id="CHEBI:131766"/>
        <dbReference type="EC" id="4.1.99.22"/>
    </reaction>
</comment>
<feature type="region of interest" description="Disordered" evidence="15">
    <location>
        <begin position="1085"/>
        <end position="1136"/>
    </location>
</feature>
<dbReference type="InterPro" id="IPR013785">
    <property type="entry name" value="Aldolase_TIM"/>
</dbReference>
<keyword evidence="5" id="KW-0949">S-adenosyl-L-methionine</keyword>
<dbReference type="InterPro" id="IPR050105">
    <property type="entry name" value="MoCo_biosynth_MoaA/MoaC"/>
</dbReference>
<dbReference type="PANTHER" id="PTHR22960">
    <property type="entry name" value="MOLYBDOPTERIN COFACTOR SYNTHESIS PROTEIN A"/>
    <property type="match status" value="1"/>
</dbReference>
<feature type="region of interest" description="Disordered" evidence="15">
    <location>
        <begin position="509"/>
        <end position="621"/>
    </location>
</feature>
<keyword evidence="18" id="KW-1185">Reference proteome</keyword>
<name>A0AAN6M093_9PLEO</name>
<dbReference type="InterPro" id="IPR007197">
    <property type="entry name" value="rSAM"/>
</dbReference>
<feature type="region of interest" description="Disordered" evidence="15">
    <location>
        <begin position="483"/>
        <end position="502"/>
    </location>
</feature>
<dbReference type="Gene3D" id="3.20.20.70">
    <property type="entry name" value="Aldolase class I"/>
    <property type="match status" value="1"/>
</dbReference>
<evidence type="ECO:0000256" key="4">
    <source>
        <dbReference type="ARBA" id="ARBA00022485"/>
    </source>
</evidence>
<dbReference type="GO" id="GO:0051539">
    <property type="term" value="F:4 iron, 4 sulfur cluster binding"/>
    <property type="evidence" value="ECO:0007669"/>
    <property type="project" value="UniProtKB-KW"/>
</dbReference>
<evidence type="ECO:0000256" key="8">
    <source>
        <dbReference type="ARBA" id="ARBA00023004"/>
    </source>
</evidence>
<dbReference type="GO" id="GO:0046872">
    <property type="term" value="F:metal ion binding"/>
    <property type="evidence" value="ECO:0007669"/>
    <property type="project" value="UniProtKB-KW"/>
</dbReference>
<keyword evidence="11" id="KW-0342">GTP-binding</keyword>
<dbReference type="GO" id="GO:0061798">
    <property type="term" value="F:GTP 3',8'-cyclase activity"/>
    <property type="evidence" value="ECO:0007669"/>
    <property type="project" value="UniProtKB-EC"/>
</dbReference>
<dbReference type="InterPro" id="IPR013483">
    <property type="entry name" value="MoaA"/>
</dbReference>
<dbReference type="CDD" id="cd21117">
    <property type="entry name" value="Twitch_MoaA"/>
    <property type="match status" value="1"/>
</dbReference>
<feature type="region of interest" description="Disordered" evidence="15">
    <location>
        <begin position="994"/>
        <end position="1030"/>
    </location>
</feature>
<feature type="compositionally biased region" description="Pro residues" evidence="15">
    <location>
        <begin position="1470"/>
        <end position="1498"/>
    </location>
</feature>
<feature type="compositionally biased region" description="Acidic residues" evidence="15">
    <location>
        <begin position="995"/>
        <end position="1009"/>
    </location>
</feature>
<dbReference type="SFLD" id="SFLDG01386">
    <property type="entry name" value="main_SPASM_domain-containing"/>
    <property type="match status" value="1"/>
</dbReference>
<evidence type="ECO:0000256" key="7">
    <source>
        <dbReference type="ARBA" id="ARBA00022741"/>
    </source>
</evidence>
<protein>
    <recommendedName>
        <fullName evidence="3">GTP 3',8-cyclase</fullName>
        <ecNumber evidence="3">4.1.99.22</ecNumber>
    </recommendedName>
</protein>
<evidence type="ECO:0000256" key="10">
    <source>
        <dbReference type="ARBA" id="ARBA00023128"/>
    </source>
</evidence>
<feature type="compositionally biased region" description="Basic and acidic residues" evidence="15">
    <location>
        <begin position="529"/>
        <end position="545"/>
    </location>
</feature>
<evidence type="ECO:0000256" key="2">
    <source>
        <dbReference type="ARBA" id="ARBA00005046"/>
    </source>
</evidence>
<dbReference type="GO" id="GO:0061799">
    <property type="term" value="F:cyclic pyranopterin monophosphate synthase activity"/>
    <property type="evidence" value="ECO:0007669"/>
    <property type="project" value="TreeGrafter"/>
</dbReference>
<dbReference type="NCBIfam" id="TIGR02666">
    <property type="entry name" value="moaA"/>
    <property type="match status" value="1"/>
</dbReference>
<comment type="caution">
    <text evidence="17">The sequence shown here is derived from an EMBL/GenBank/DDBJ whole genome shotgun (WGS) entry which is preliminary data.</text>
</comment>
<dbReference type="SUPFAM" id="SSF102114">
    <property type="entry name" value="Radical SAM enzymes"/>
    <property type="match status" value="1"/>
</dbReference>
<evidence type="ECO:0000256" key="3">
    <source>
        <dbReference type="ARBA" id="ARBA00012167"/>
    </source>
</evidence>
<comment type="cofactor">
    <cofactor evidence="1">
        <name>[4Fe-4S] cluster</name>
        <dbReference type="ChEBI" id="CHEBI:49883"/>
    </cofactor>
</comment>
<feature type="region of interest" description="Disordered" evidence="15">
    <location>
        <begin position="1411"/>
        <end position="1498"/>
    </location>
</feature>
<keyword evidence="12" id="KW-0501">Molybdenum cofactor biosynthesis</keyword>
<dbReference type="Pfam" id="PF06463">
    <property type="entry name" value="Mob_synth_C"/>
    <property type="match status" value="1"/>
</dbReference>
<organism evidence="17 18">
    <name type="scientific">Pseudopithomyces chartarum</name>
    <dbReference type="NCBI Taxonomy" id="1892770"/>
    <lineage>
        <taxon>Eukaryota</taxon>
        <taxon>Fungi</taxon>
        <taxon>Dikarya</taxon>
        <taxon>Ascomycota</taxon>
        <taxon>Pezizomycotina</taxon>
        <taxon>Dothideomycetes</taxon>
        <taxon>Pleosporomycetidae</taxon>
        <taxon>Pleosporales</taxon>
        <taxon>Massarineae</taxon>
        <taxon>Didymosphaeriaceae</taxon>
        <taxon>Pseudopithomyces</taxon>
    </lineage>
</organism>
<feature type="compositionally biased region" description="Polar residues" evidence="15">
    <location>
        <begin position="576"/>
        <end position="585"/>
    </location>
</feature>
<evidence type="ECO:0000313" key="17">
    <source>
        <dbReference type="EMBL" id="KAK3209515.1"/>
    </source>
</evidence>
<dbReference type="PROSITE" id="PS01305">
    <property type="entry name" value="MOAA_NIFB_PQQE"/>
    <property type="match status" value="1"/>
</dbReference>
<feature type="compositionally biased region" description="Basic and acidic residues" evidence="15">
    <location>
        <begin position="509"/>
        <end position="522"/>
    </location>
</feature>
<dbReference type="PANTHER" id="PTHR22960:SF0">
    <property type="entry name" value="MOLYBDENUM COFACTOR BIOSYNTHESIS PROTEIN 1"/>
    <property type="match status" value="1"/>
</dbReference>
<evidence type="ECO:0000313" key="18">
    <source>
        <dbReference type="Proteomes" id="UP001280581"/>
    </source>
</evidence>
<evidence type="ECO:0000256" key="15">
    <source>
        <dbReference type="SAM" id="MobiDB-lite"/>
    </source>
</evidence>
<reference evidence="17 18" key="1">
    <citation type="submission" date="2021-02" db="EMBL/GenBank/DDBJ databases">
        <title>Genome assembly of Pseudopithomyces chartarum.</title>
        <authorList>
            <person name="Jauregui R."/>
            <person name="Singh J."/>
            <person name="Voisey C."/>
        </authorList>
    </citation>
    <scope>NUCLEOTIDE SEQUENCE [LARGE SCALE GENOMIC DNA]</scope>
    <source>
        <strain evidence="17 18">AGR01</strain>
    </source>
</reference>
<evidence type="ECO:0000259" key="16">
    <source>
        <dbReference type="PROSITE" id="PS51918"/>
    </source>
</evidence>
<evidence type="ECO:0000256" key="6">
    <source>
        <dbReference type="ARBA" id="ARBA00022723"/>
    </source>
</evidence>
<dbReference type="GO" id="GO:0006777">
    <property type="term" value="P:Mo-molybdopterin cofactor biosynthetic process"/>
    <property type="evidence" value="ECO:0007669"/>
    <property type="project" value="UniProtKB-KW"/>
</dbReference>
<dbReference type="SFLD" id="SFLDS00029">
    <property type="entry name" value="Radical_SAM"/>
    <property type="match status" value="1"/>
</dbReference>
<comment type="pathway">
    <text evidence="2">Cofactor biosynthesis; molybdopterin biosynthesis.</text>
</comment>
<dbReference type="CDD" id="cd01335">
    <property type="entry name" value="Radical_SAM"/>
    <property type="match status" value="1"/>
</dbReference>
<feature type="compositionally biased region" description="Basic and acidic residues" evidence="15">
    <location>
        <begin position="1417"/>
        <end position="1428"/>
    </location>
</feature>
<keyword evidence="13" id="KW-0456">Lyase</keyword>
<dbReference type="Proteomes" id="UP001280581">
    <property type="component" value="Unassembled WGS sequence"/>
</dbReference>
<dbReference type="SFLD" id="SFLDG01067">
    <property type="entry name" value="SPASM/twitch_domain_containing"/>
    <property type="match status" value="1"/>
</dbReference>
<feature type="compositionally biased region" description="Low complexity" evidence="15">
    <location>
        <begin position="1441"/>
        <end position="1454"/>
    </location>
</feature>
<feature type="domain" description="Radical SAM core" evidence="16">
    <location>
        <begin position="82"/>
        <end position="301"/>
    </location>
</feature>
<dbReference type="InterPro" id="IPR058240">
    <property type="entry name" value="rSAM_sf"/>
</dbReference>
<dbReference type="PROSITE" id="PS51918">
    <property type="entry name" value="RADICAL_SAM"/>
    <property type="match status" value="1"/>
</dbReference>
<feature type="compositionally biased region" description="Basic and acidic residues" evidence="15">
    <location>
        <begin position="556"/>
        <end position="575"/>
    </location>
</feature>
<feature type="compositionally biased region" description="Basic and acidic residues" evidence="15">
    <location>
        <begin position="586"/>
        <end position="609"/>
    </location>
</feature>
<feature type="compositionally biased region" description="Low complexity" evidence="15">
    <location>
        <begin position="1113"/>
        <end position="1128"/>
    </location>
</feature>
<evidence type="ECO:0000256" key="9">
    <source>
        <dbReference type="ARBA" id="ARBA00023014"/>
    </source>
</evidence>
<dbReference type="EC" id="4.1.99.22" evidence="3"/>
<sequence length="1498" mass="167853">MTPMVAVRPLPNAARWLRTQRLARPRTAVLETKRGFGAAVSAQKTGTTYDAAGIPPVAGGRLQERREAIRNAKPFSEFLTDSFNREHDYLRISITERCNLRCLYCMPEEGIPLSPPAHMLTTPEIFYLSSLFVSQGVTKIRLTGGEPTVRRDIVPLMQSIGSLRPQGLRELALTTNGISLHRKLDAMVEAGLTGVNLSLDTLDPFQFQIMTRRKGFDAVMKSIDRILEMKKLGANIKLKVNCVVMRGLNERDIIPFVELGREKDIEVRFIEYMPFGGNKWSEGKMISFQEMLDIIRVKYPALRQVPGHKNDTSKTYEVPGFVGKVGFISSMTNDFCGTCNRLRITSDGNLKVCLHGNAEVSLRDILRKDNGGDPIDQEAFERIKQIEMDRREGLLSDETILGWGQREKELLDVIGAAVKRKAEKHADMGDLATMQNRPMILIDEAKPSLSPYATSQTDSHHIPHVSTPSASLVRPWSTIPLPRSFPSPHMLQSNQTAVRRFSHVRERSYPVVDGDVRRDGGERSNTSAHGKDRDVQEDQKQEGARKRPKKSQLGAEDYHTKRERQKIARDLDKSSRLSTPSTSPQEEQRLRAAREKWNRSLETNPDGKRGLRKKNPSRKEIRKAAAEAKKVMKKDAKQKSAQEALDLLQQKYGQDLSTLDDAIDKDWERLEATRIAQEQIILDFIQKWETDPGSLTPFIERHELLNDPSYAEYSRQISAAVHNPTEMGSRADAQRASNTLLKIHPEMDRRFAALHVIRDMAATRPKTKIPPPPVLKASILPDHVLPTYLIQQHIDSLTTRLAIEEAHPPHLQNGKMEFATWKAKLEGKGFGDVDRGLSRAMWKRNNTVAVAMQKKGGKGQEKGEMMSFVWRAMVHEIKSTLNTFKRHVVFDMEDEVDRRGMLEVLGEEWTRLEAEGEVLAREKESLFKGVGGSKKGTEEWEGEAFVDKMGEEERELLDELLEEEEDDFADRELLKGILKDERLEREKLGKSALGEDFEGEGLDDEALEGDLERPGRGTLGETTAASDAPTVPLKDPIVEARVSHLREISHSIQSMKTTAAQDQQNASKLVRSKVEDMLRELEDEIGDATNRRANPYLEAKNDPTETTGIHVRSSTTNPNTPQAPTQSQDPKSASVGKLKIDDTLIIDIEAPAPSLRTQIQQLSEKLKKEFPLMDTLPYDVWTSERRKTLQIWLRILVWKWQMRHETVSENAGDTPRPNEGVSLDVRALLEQNILEHGLNKTGAERMVKRWAQVFGRREERKMGVEQGEIEEVGDLDWEMDPGLGWLRDEGEVVDEERKNVKAVPARTEYEIPPDLPFSWKANRGTGYRSGANSVARRAAAGDEHVGGKRSFSTSTRWLGEGEGSDSELMRLVRNAQHQGSGPVIEEAENAAEDPFSNGEIADLLAAVAHTPQAQVPLRKEAEATREQSTKASTNAPPPAQEQPTKPTTTQPSLPHLTPTGTAHMVSITSKPPPSAPPSPPPPSPSRTPIPSPSSSPPP</sequence>
<dbReference type="SFLD" id="SFLDG01383">
    <property type="entry name" value="cyclic_pyranopterin_phosphate"/>
    <property type="match status" value="1"/>
</dbReference>
<evidence type="ECO:0000256" key="13">
    <source>
        <dbReference type="ARBA" id="ARBA00023239"/>
    </source>
</evidence>
<dbReference type="InterPro" id="IPR006638">
    <property type="entry name" value="Elp3/MiaA/NifB-like_rSAM"/>
</dbReference>
<evidence type="ECO:0000256" key="11">
    <source>
        <dbReference type="ARBA" id="ARBA00023134"/>
    </source>
</evidence>
<dbReference type="InterPro" id="IPR040064">
    <property type="entry name" value="MoaA-like"/>
</dbReference>
<accession>A0AAN6M093</accession>
<dbReference type="GO" id="GO:0005525">
    <property type="term" value="F:GTP binding"/>
    <property type="evidence" value="ECO:0007669"/>
    <property type="project" value="UniProtKB-KW"/>
</dbReference>
<dbReference type="Pfam" id="PF04055">
    <property type="entry name" value="Radical_SAM"/>
    <property type="match status" value="1"/>
</dbReference>
<keyword evidence="10" id="KW-0496">Mitochondrion</keyword>
<evidence type="ECO:0000256" key="12">
    <source>
        <dbReference type="ARBA" id="ARBA00023150"/>
    </source>
</evidence>
<keyword evidence="7" id="KW-0547">Nucleotide-binding</keyword>
<dbReference type="InterPro" id="IPR000385">
    <property type="entry name" value="MoaA_NifB_PqqE_Fe-S-bd_CS"/>
</dbReference>
<proteinExistence type="predicted"/>
<gene>
    <name evidence="17" type="ORF">GRF29_69g2022235</name>
</gene>
<keyword evidence="4" id="KW-0004">4Fe-4S</keyword>
<feature type="region of interest" description="Disordered" evidence="15">
    <location>
        <begin position="1340"/>
        <end position="1361"/>
    </location>
</feature>
<keyword evidence="9" id="KW-0411">Iron-sulfur</keyword>
<keyword evidence="6" id="KW-0479">Metal-binding</keyword>